<reference evidence="2" key="1">
    <citation type="submission" date="2013-07" db="EMBL/GenBank/DDBJ databases">
        <authorList>
            <person name="Geib S."/>
        </authorList>
    </citation>
    <scope>NUCLEOTIDE SEQUENCE</scope>
</reference>
<evidence type="ECO:0000313" key="3">
    <source>
        <dbReference type="Proteomes" id="UP000606786"/>
    </source>
</evidence>
<reference evidence="2" key="2">
    <citation type="journal article" date="2014" name="BMC Genomics">
        <title>A genomic perspective to assessing quality of mass-reared SIT flies used in Mediterranean fruit fly (Ceratitis capitata) eradication in California.</title>
        <authorList>
            <person name="Calla B."/>
            <person name="Hall B."/>
            <person name="Hou S."/>
            <person name="Geib S.M."/>
        </authorList>
    </citation>
    <scope>NUCLEOTIDE SEQUENCE</scope>
</reference>
<dbReference type="Proteomes" id="UP000606786">
    <property type="component" value="Unassembled WGS sequence"/>
</dbReference>
<keyword evidence="3" id="KW-1185">Reference proteome</keyword>
<sequence>MDANTESEFCLQELLKVALGHGSVTTFNTMVLHSLLELVLIKLSCANEKVSIGGYDSKIIEGLLQTSNISPLPFNSEKMEPADQFDNLEQLESTIDSLEDKINEHLEEVRMTGEHICTTCDPDIKQICDIIGNSDFKHTILKQILPPIYSRFQAMSKKLDNFEAEFISWSGLMEEHLKKMSWNEYIIKSFDNVENHLNAYRADFIKVMENLQDIMDTKVDRADMLLLQDSAAKKFRDIQIKLNDLIVKAMKPKATVIVIESPSPKPLVQEEGAQSLFAKCDCKRLYLHKSSTRSLAKHVEQCSQKSKLSKTFDSKI</sequence>
<evidence type="ECO:0000313" key="2">
    <source>
        <dbReference type="EMBL" id="JAC05373.1"/>
    </source>
</evidence>
<proteinExistence type="evidence at transcript level"/>
<dbReference type="EMBL" id="GAMC01001183">
    <property type="protein sequence ID" value="JAC05373.1"/>
    <property type="molecule type" value="mRNA"/>
</dbReference>
<accession>W8C119</accession>
<reference evidence="1" key="3">
    <citation type="submission" date="2020-11" db="EMBL/GenBank/DDBJ databases">
        <authorList>
            <person name="Whitehead M."/>
        </authorList>
    </citation>
    <scope>NUCLEOTIDE SEQUENCE</scope>
    <source>
        <strain evidence="1">EGII</strain>
    </source>
</reference>
<dbReference type="EMBL" id="CAJHJT010000034">
    <property type="protein sequence ID" value="CAD7003262.1"/>
    <property type="molecule type" value="Genomic_DNA"/>
</dbReference>
<protein>
    <submittedName>
        <fullName evidence="1">(Mediterranean fruit fly) hypothetical protein</fullName>
    </submittedName>
</protein>
<organism evidence="2">
    <name type="scientific">Ceratitis capitata</name>
    <name type="common">Mediterranean fruit fly</name>
    <name type="synonym">Tephritis capitata</name>
    <dbReference type="NCBI Taxonomy" id="7213"/>
    <lineage>
        <taxon>Eukaryota</taxon>
        <taxon>Metazoa</taxon>
        <taxon>Ecdysozoa</taxon>
        <taxon>Arthropoda</taxon>
        <taxon>Hexapoda</taxon>
        <taxon>Insecta</taxon>
        <taxon>Pterygota</taxon>
        <taxon>Neoptera</taxon>
        <taxon>Endopterygota</taxon>
        <taxon>Diptera</taxon>
        <taxon>Brachycera</taxon>
        <taxon>Muscomorpha</taxon>
        <taxon>Tephritoidea</taxon>
        <taxon>Tephritidae</taxon>
        <taxon>Ceratitis</taxon>
        <taxon>Ceratitis</taxon>
    </lineage>
</organism>
<name>W8C119_CERCA</name>
<dbReference type="AlphaFoldDB" id="W8C119"/>
<evidence type="ECO:0000313" key="1">
    <source>
        <dbReference type="EMBL" id="CAD7003262.1"/>
    </source>
</evidence>
<gene>
    <name evidence="1" type="ORF">CCAP1982_LOCUS11724</name>
</gene>
<dbReference type="OrthoDB" id="5981048at2759"/>